<sequence>MATFLASAPAPAPKRAAAFPRSDIKIQIKDHYSSKVYTSGSSLSGEVHITTRRDVPFDAIQILLIGHTKTSFEGMSVPQAITHTFLKMSMPVPDSLYPSPRVLENGKTYTIPFHFVIPRHLTLSACNHDRLKPQLQEHHLLLPPSLGGWHHRDDMSPRMAKVEYTIKARVVRDDPVPPPANAQSGEQPTTKRIRIMEATHNIQVLPATPEDPPLSITPADKLYKMSKTKTLRKRLLTTKLGTITAEASQPAAAVVSSDGRQVVSTPTAHVKFTFTPSTSSNSSKKGVLLPIVTGVSAKIAAYTYFSSGTISDFPDLGEGFIQPYVFDRRGVYSTAVPLRGVEVGEQPVWSTTSTSSGPSTPEQAQPGLVRRDSGYCSSRCSDSSSSFGSGFRAKRKPKTPTAIPGPSTTMAKTQTTTLSIPLPLPTDRKLFVPTFHSCIASRVYTVQLSVSISVSGASTTLNLSLPLQVCVEGFLPAWETPSALLPILDGAPAEGPQNGSRETVTDGTCSEGCGTTPLGISAPCQGGIMLPPSFEEAEADEYLRPRVWRVPEGLPTDEERRERAQEMGGLPGYGGLFGLHGMGNQEGRERTQADGDGLPGYAGLFGRRVDLMS</sequence>
<dbReference type="OMA" id="FHSCLMS"/>
<proteinExistence type="predicted"/>
<evidence type="ECO:0000313" key="2">
    <source>
        <dbReference type="EMBL" id="EGS21171.1"/>
    </source>
</evidence>
<dbReference type="InterPro" id="IPR014756">
    <property type="entry name" value="Ig_E-set"/>
</dbReference>
<dbReference type="Gene3D" id="2.60.40.640">
    <property type="match status" value="1"/>
</dbReference>
<dbReference type="GeneID" id="18257051"/>
<dbReference type="STRING" id="759272.G0S3P5"/>
<dbReference type="HOGENOM" id="CLU_032323_1_0_1"/>
<dbReference type="Proteomes" id="UP000008066">
    <property type="component" value="Unassembled WGS sequence"/>
</dbReference>
<dbReference type="RefSeq" id="XP_006693467.1">
    <property type="nucleotide sequence ID" value="XM_006693404.1"/>
</dbReference>
<gene>
    <name evidence="2" type="ORF">CTHT_0030130</name>
</gene>
<reference evidence="2 3" key="1">
    <citation type="journal article" date="2011" name="Cell">
        <title>Insight into structure and assembly of the nuclear pore complex by utilizing the genome of a eukaryotic thermophile.</title>
        <authorList>
            <person name="Amlacher S."/>
            <person name="Sarges P."/>
            <person name="Flemming D."/>
            <person name="van Noort V."/>
            <person name="Kunze R."/>
            <person name="Devos D.P."/>
            <person name="Arumugam M."/>
            <person name="Bork P."/>
            <person name="Hurt E."/>
        </authorList>
    </citation>
    <scope>NUCLEOTIDE SEQUENCE [LARGE SCALE GENOMIC DNA]</scope>
    <source>
        <strain evidence="3">DSM 1495 / CBS 144.50 / IMI 039719</strain>
    </source>
</reference>
<dbReference type="PANTHER" id="PTHR31904">
    <property type="entry name" value="BYPASS OF STOP CODON PROTEIN 5-RELATED"/>
    <property type="match status" value="1"/>
</dbReference>
<accession>G0S3P5</accession>
<name>G0S3P5_CHATD</name>
<dbReference type="OrthoDB" id="2283785at2759"/>
<dbReference type="AlphaFoldDB" id="G0S3P5"/>
<feature type="compositionally biased region" description="Low complexity" evidence="1">
    <location>
        <begin position="350"/>
        <end position="361"/>
    </location>
</feature>
<organism evidence="3">
    <name type="scientific">Chaetomium thermophilum (strain DSM 1495 / CBS 144.50 / IMI 039719)</name>
    <name type="common">Thermochaetoides thermophila</name>
    <dbReference type="NCBI Taxonomy" id="759272"/>
    <lineage>
        <taxon>Eukaryota</taxon>
        <taxon>Fungi</taxon>
        <taxon>Dikarya</taxon>
        <taxon>Ascomycota</taxon>
        <taxon>Pezizomycotina</taxon>
        <taxon>Sordariomycetes</taxon>
        <taxon>Sordariomycetidae</taxon>
        <taxon>Sordariales</taxon>
        <taxon>Chaetomiaceae</taxon>
        <taxon>Thermochaetoides</taxon>
    </lineage>
</organism>
<evidence type="ECO:0008006" key="4">
    <source>
        <dbReference type="Google" id="ProtNLM"/>
    </source>
</evidence>
<dbReference type="KEGG" id="cthr:CTHT_0030130"/>
<keyword evidence="3" id="KW-1185">Reference proteome</keyword>
<dbReference type="InterPro" id="IPR014752">
    <property type="entry name" value="Arrestin-like_C"/>
</dbReference>
<evidence type="ECO:0000313" key="3">
    <source>
        <dbReference type="Proteomes" id="UP000008066"/>
    </source>
</evidence>
<feature type="region of interest" description="Disordered" evidence="1">
    <location>
        <begin position="348"/>
        <end position="410"/>
    </location>
</feature>
<protein>
    <recommendedName>
        <fullName evidence="4">Arrestin-like N-terminal domain-containing protein</fullName>
    </recommendedName>
</protein>
<evidence type="ECO:0000256" key="1">
    <source>
        <dbReference type="SAM" id="MobiDB-lite"/>
    </source>
</evidence>
<dbReference type="eggNOG" id="ENOG502QSAC">
    <property type="taxonomic scope" value="Eukaryota"/>
</dbReference>
<dbReference type="SUPFAM" id="SSF81296">
    <property type="entry name" value="E set domains"/>
    <property type="match status" value="1"/>
</dbReference>
<dbReference type="PANTHER" id="PTHR31904:SF1">
    <property type="entry name" value="BYPASS OF STOP CODON PROTEIN 5-RELATED"/>
    <property type="match status" value="1"/>
</dbReference>
<dbReference type="InterPro" id="IPR039634">
    <property type="entry name" value="Bul1-like"/>
</dbReference>
<feature type="compositionally biased region" description="Low complexity" evidence="1">
    <location>
        <begin position="374"/>
        <end position="391"/>
    </location>
</feature>
<dbReference type="EMBL" id="GL988041">
    <property type="protein sequence ID" value="EGS21171.1"/>
    <property type="molecule type" value="Genomic_DNA"/>
</dbReference>